<dbReference type="VEuPathDB" id="FungiDB:FUN_021606"/>
<dbReference type="Proteomes" id="UP000232722">
    <property type="component" value="Unassembled WGS sequence"/>
</dbReference>
<protein>
    <recommendedName>
        <fullName evidence="3">hAT-like transposase RNase-H fold domain-containing protein</fullName>
    </recommendedName>
</protein>
<dbReference type="SUPFAM" id="SSF53098">
    <property type="entry name" value="Ribonuclease H-like"/>
    <property type="match status" value="1"/>
</dbReference>
<accession>A0A2N0NJP2</accession>
<evidence type="ECO:0000313" key="1">
    <source>
        <dbReference type="EMBL" id="PKB94791.1"/>
    </source>
</evidence>
<name>A0A2N0NJP2_9GLOM</name>
<dbReference type="VEuPathDB" id="FungiDB:RhiirFUN_000972"/>
<comment type="caution">
    <text evidence="1">The sequence shown here is derived from an EMBL/GenBank/DDBJ whole genome shotgun (WGS) entry which is preliminary data.</text>
</comment>
<dbReference type="AlphaFoldDB" id="A0A2N0NJP2"/>
<dbReference type="InterPro" id="IPR012337">
    <property type="entry name" value="RNaseH-like_sf"/>
</dbReference>
<reference evidence="1 2" key="1">
    <citation type="submission" date="2016-04" db="EMBL/GenBank/DDBJ databases">
        <title>Genome analyses suggest a sexual origin of heterokaryosis in a supposedly ancient asexual fungus.</title>
        <authorList>
            <person name="Ropars J."/>
            <person name="Sedzielewska K."/>
            <person name="Noel J."/>
            <person name="Charron P."/>
            <person name="Farinelli L."/>
            <person name="Marton T."/>
            <person name="Kruger M."/>
            <person name="Pelin A."/>
            <person name="Brachmann A."/>
            <person name="Corradi N."/>
        </authorList>
    </citation>
    <scope>NUCLEOTIDE SEQUENCE [LARGE SCALE GENOMIC DNA]</scope>
    <source>
        <strain evidence="1 2">A5</strain>
    </source>
</reference>
<sequence length="294" mass="34423">NASKTSEYFLNILADVSTRWNLSYYAWVHLIKIKGYIQALLVELINNSENEAKKDGKQLEKIMLTSNEWDLLQELILILGPFEETTRHLSDEKYITHSIMHPILKEIKRLLLLSSNNSSSLPLNTSVPSINSEIQNADNVFIVIEYVEVLENEIINDNNHHQNTRNKIDLNQPLNTKGMLNKVKQSLYDAMCYYWRFLPEDYLLSTILDPRIKHMQDKKEEKIILRKKYEEYKEIYLPTPRESRVSSPVPSETTFSTIIYQPRLFAIFESDQPQSSDEVKEYLKQIESYSAINT</sequence>
<evidence type="ECO:0000313" key="2">
    <source>
        <dbReference type="Proteomes" id="UP000232722"/>
    </source>
</evidence>
<organism evidence="1 2">
    <name type="scientific">Rhizophagus irregularis</name>
    <dbReference type="NCBI Taxonomy" id="588596"/>
    <lineage>
        <taxon>Eukaryota</taxon>
        <taxon>Fungi</taxon>
        <taxon>Fungi incertae sedis</taxon>
        <taxon>Mucoromycota</taxon>
        <taxon>Glomeromycotina</taxon>
        <taxon>Glomeromycetes</taxon>
        <taxon>Glomerales</taxon>
        <taxon>Glomeraceae</taxon>
        <taxon>Rhizophagus</taxon>
    </lineage>
</organism>
<evidence type="ECO:0008006" key="3">
    <source>
        <dbReference type="Google" id="ProtNLM"/>
    </source>
</evidence>
<dbReference type="EMBL" id="LLXJ01005552">
    <property type="protein sequence ID" value="PKB94791.1"/>
    <property type="molecule type" value="Genomic_DNA"/>
</dbReference>
<reference evidence="1 2" key="2">
    <citation type="submission" date="2017-09" db="EMBL/GenBank/DDBJ databases">
        <title>Extensive intraspecific genome diversity in a model arbuscular mycorrhizal fungus.</title>
        <authorList>
            <person name="Chen E.C."/>
            <person name="Morin E."/>
            <person name="Beaudet D."/>
            <person name="Noel J."/>
            <person name="Ndikumana S."/>
            <person name="Charron P."/>
            <person name="St-Onge C."/>
            <person name="Giorgi J."/>
            <person name="Grigoriev I.V."/>
            <person name="Roux C."/>
            <person name="Martin F.M."/>
            <person name="Corradi N."/>
        </authorList>
    </citation>
    <scope>NUCLEOTIDE SEQUENCE [LARGE SCALE GENOMIC DNA]</scope>
    <source>
        <strain evidence="1 2">A5</strain>
    </source>
</reference>
<gene>
    <name evidence="1" type="ORF">RhiirA5_438031</name>
</gene>
<proteinExistence type="predicted"/>
<feature type="non-terminal residue" evidence="1">
    <location>
        <position position="1"/>
    </location>
</feature>
<dbReference type="VEuPathDB" id="FungiDB:RhiirA1_392028"/>